<dbReference type="HAMAP" id="MF_00100_B">
    <property type="entry name" value="IF_2_B"/>
    <property type="match status" value="1"/>
</dbReference>
<dbReference type="Pfam" id="PF22042">
    <property type="entry name" value="EF-G_D2"/>
    <property type="match status" value="1"/>
</dbReference>
<dbReference type="SUPFAM" id="SSF52540">
    <property type="entry name" value="P-loop containing nucleoside triphosphate hydrolases"/>
    <property type="match status" value="1"/>
</dbReference>
<dbReference type="GO" id="GO:0005525">
    <property type="term" value="F:GTP binding"/>
    <property type="evidence" value="ECO:0007669"/>
    <property type="project" value="UniProtKB-KW"/>
</dbReference>
<dbReference type="InterPro" id="IPR006847">
    <property type="entry name" value="IF2_N"/>
</dbReference>
<dbReference type="FunFam" id="3.40.50.300:FF:000019">
    <property type="entry name" value="Translation initiation factor IF-2"/>
    <property type="match status" value="1"/>
</dbReference>
<name>A0A1Y1S144_9SPIO</name>
<dbReference type="FunFam" id="2.40.30.10:FF:000008">
    <property type="entry name" value="Translation initiation factor IF-2"/>
    <property type="match status" value="1"/>
</dbReference>
<keyword evidence="8 10" id="KW-0342">GTP-binding</keyword>
<dbReference type="PANTHER" id="PTHR43381:SF5">
    <property type="entry name" value="TR-TYPE G DOMAIN-CONTAINING PROTEIN"/>
    <property type="match status" value="1"/>
</dbReference>
<comment type="function">
    <text evidence="9 10 11">One of the essential components for the initiation of protein synthesis. Protects formylmethionyl-tRNA from spontaneous hydrolysis and promotes its binding to the 30S ribosomal subunits. Also involved in the hydrolysis of GTP during the formation of the 70S ribosomal complex.</text>
</comment>
<dbReference type="SUPFAM" id="SSF50447">
    <property type="entry name" value="Translation proteins"/>
    <property type="match status" value="2"/>
</dbReference>
<reference evidence="15 16" key="1">
    <citation type="submission" date="2017-03" db="EMBL/GenBank/DDBJ databases">
        <title>Draft Genome sequence of Marispirochaeta sp. strain JC444.</title>
        <authorList>
            <person name="Shivani Y."/>
            <person name="Subhash Y."/>
            <person name="Sasikala C."/>
            <person name="Ramana C."/>
        </authorList>
    </citation>
    <scope>NUCLEOTIDE SEQUENCE [LARGE SCALE GENOMIC DNA]</scope>
    <source>
        <strain evidence="15 16">JC444</strain>
    </source>
</reference>
<comment type="caution">
    <text evidence="10">Lacks conserved residue(s) required for the propagation of feature annotation.</text>
</comment>
<dbReference type="InterPro" id="IPR027417">
    <property type="entry name" value="P-loop_NTPase"/>
</dbReference>
<dbReference type="GO" id="GO:0005829">
    <property type="term" value="C:cytosol"/>
    <property type="evidence" value="ECO:0007669"/>
    <property type="project" value="TreeGrafter"/>
</dbReference>
<evidence type="ECO:0000256" key="8">
    <source>
        <dbReference type="ARBA" id="ARBA00023134"/>
    </source>
</evidence>
<keyword evidence="6 10" id="KW-0547">Nucleotide-binding</keyword>
<dbReference type="InterPro" id="IPR053905">
    <property type="entry name" value="EF-G-like_DII"/>
</dbReference>
<dbReference type="CDD" id="cd03702">
    <property type="entry name" value="IF2_mtIF2_II"/>
    <property type="match status" value="1"/>
</dbReference>
<dbReference type="InterPro" id="IPR015760">
    <property type="entry name" value="TIF_IF2"/>
</dbReference>
<dbReference type="FunFam" id="2.40.30.10:FF:000054">
    <property type="entry name" value="Translation initiation factor IF-2"/>
    <property type="match status" value="1"/>
</dbReference>
<feature type="compositionally biased region" description="Basic residues" evidence="13">
    <location>
        <begin position="217"/>
        <end position="230"/>
    </location>
</feature>
<dbReference type="OrthoDB" id="9811804at2"/>
<dbReference type="Pfam" id="PF03144">
    <property type="entry name" value="GTP_EFTU_D2"/>
    <property type="match status" value="1"/>
</dbReference>
<proteinExistence type="inferred from homology"/>
<evidence type="ECO:0000259" key="14">
    <source>
        <dbReference type="PROSITE" id="PS51722"/>
    </source>
</evidence>
<evidence type="ECO:0000256" key="9">
    <source>
        <dbReference type="ARBA" id="ARBA00025162"/>
    </source>
</evidence>
<dbReference type="Gene3D" id="3.40.50.300">
    <property type="entry name" value="P-loop containing nucleotide triphosphate hydrolases"/>
    <property type="match status" value="1"/>
</dbReference>
<dbReference type="SUPFAM" id="SSF52156">
    <property type="entry name" value="Initiation factor IF2/eIF5b, domain 3"/>
    <property type="match status" value="1"/>
</dbReference>
<feature type="binding site" evidence="10">
    <location>
        <begin position="450"/>
        <end position="453"/>
    </location>
    <ligand>
        <name>GTP</name>
        <dbReference type="ChEBI" id="CHEBI:37565"/>
    </ligand>
</feature>
<protein>
    <recommendedName>
        <fullName evidence="3 10">Translation initiation factor IF-2</fullName>
    </recommendedName>
</protein>
<dbReference type="Pfam" id="PF11987">
    <property type="entry name" value="IF-2"/>
    <property type="match status" value="1"/>
</dbReference>
<dbReference type="GO" id="GO:0003924">
    <property type="term" value="F:GTPase activity"/>
    <property type="evidence" value="ECO:0007669"/>
    <property type="project" value="UniProtKB-UniRule"/>
</dbReference>
<evidence type="ECO:0000256" key="7">
    <source>
        <dbReference type="ARBA" id="ARBA00022917"/>
    </source>
</evidence>
<dbReference type="InterPro" id="IPR000795">
    <property type="entry name" value="T_Tr_GTP-bd_dom"/>
</dbReference>
<dbReference type="STRING" id="1963862.B4O97_03265"/>
<evidence type="ECO:0000313" key="16">
    <source>
        <dbReference type="Proteomes" id="UP000192343"/>
    </source>
</evidence>
<dbReference type="PANTHER" id="PTHR43381">
    <property type="entry name" value="TRANSLATION INITIATION FACTOR IF-2-RELATED"/>
    <property type="match status" value="1"/>
</dbReference>
<accession>A0A1Y1S144</accession>
<feature type="compositionally biased region" description="Basic and acidic residues" evidence="13">
    <location>
        <begin position="20"/>
        <end position="30"/>
    </location>
</feature>
<evidence type="ECO:0000256" key="4">
    <source>
        <dbReference type="ARBA" id="ARBA00022490"/>
    </source>
</evidence>
<dbReference type="AlphaFoldDB" id="A0A1Y1S144"/>
<feature type="compositionally biased region" description="Basic and acidic residues" evidence="13">
    <location>
        <begin position="62"/>
        <end position="73"/>
    </location>
</feature>
<evidence type="ECO:0000256" key="3">
    <source>
        <dbReference type="ARBA" id="ARBA00020675"/>
    </source>
</evidence>
<dbReference type="FunFam" id="3.40.50.10050:FF:000001">
    <property type="entry name" value="Translation initiation factor IF-2"/>
    <property type="match status" value="1"/>
</dbReference>
<evidence type="ECO:0000256" key="10">
    <source>
        <dbReference type="HAMAP-Rule" id="MF_00100"/>
    </source>
</evidence>
<dbReference type="CDD" id="cd01887">
    <property type="entry name" value="IF2_eIF5B"/>
    <property type="match status" value="1"/>
</dbReference>
<dbReference type="PROSITE" id="PS51722">
    <property type="entry name" value="G_TR_2"/>
    <property type="match status" value="1"/>
</dbReference>
<keyword evidence="4 10" id="KW-0963">Cytoplasm</keyword>
<evidence type="ECO:0000256" key="11">
    <source>
        <dbReference type="RuleBase" id="RU000644"/>
    </source>
</evidence>
<dbReference type="InterPro" id="IPR044145">
    <property type="entry name" value="IF2_II"/>
</dbReference>
<sequence>MAEEQENKKKPKATLIKHKKPEEISSDEKHEKKRVVVVKKKKKPVPRVVAKKEDASAVESGQEEKQAVQDETLKSAAPEPSLQKKPEEAAAAPPQKTEEKAETKAPPRETGQEKTDKPVRKETAASKTEEIRPTQKGRTGGYTRMRSGETRFQRESRPQTQDRRERSNDRPPRRGPSGPGQGRPGGPSRPGGGFRRPGPPAGGGAPPAPTQEEGKGKSGKKFFKAKKKAAYQKSRKEEVEERDFHIKKRPIKKVNPVPKEIDIMEVITVSELARKMNLKAGELISKLMGMGMMVTINQQIDSETAQLLAEEYGARVKIVSLYDETLIESDKSGEDDLKARPPIVTIMGHVDHGKTKLLDSIRTTDVVGGEFGGITQHIGAYKVTLADGAGEVVFLDTPGHEAFTQMRARGAQVTDIVVLVVAANDGVMPQTVEAINHAKAAEVPIIVAINKIDLPEANPDRVKQQLSEHGLMPESWGGTTLFCEVSAMTRDGIPELLETINLQAELMELKANYDCRAEGRIIESKVDHGRGIVGTVIVERGTLSVGDAFVAGVFPGKVRAMFDDKGNKLDKATPATPVEVLGFTGTPSAGDPFQVTESEKIARQVGAKRQELEKAGEAKNVKKVTLDNLYDSIQQGEVQELKVIIKGDVHGSVEALQMALERLSTPEIRLNVIDASAGAVTESNVSLAAASDAIIIAFHVRPTPKAQALAEQEKVEIRKYTIIYDAVDDIRDAMEGMLAPELREETIGTVEVRETFKVPKIGLIAGCYVTSGKVIRGATVHVVRDGIEIHTGKITSLRRFKDDAKEVAAGYECGIGIENYLDVQVGDQFEVIEVKEIAKKLSTNEK</sequence>
<feature type="compositionally biased region" description="Gly residues" evidence="13">
    <location>
        <begin position="177"/>
        <end position="205"/>
    </location>
</feature>
<organism evidence="15 16">
    <name type="scientific">Marispirochaeta aestuarii</name>
    <dbReference type="NCBI Taxonomy" id="1963862"/>
    <lineage>
        <taxon>Bacteria</taxon>
        <taxon>Pseudomonadati</taxon>
        <taxon>Spirochaetota</taxon>
        <taxon>Spirochaetia</taxon>
        <taxon>Spirochaetales</taxon>
        <taxon>Spirochaetaceae</taxon>
        <taxon>Marispirochaeta</taxon>
    </lineage>
</organism>
<keyword evidence="5 10" id="KW-0396">Initiation factor</keyword>
<feature type="region of interest" description="Disordered" evidence="13">
    <location>
        <begin position="1"/>
        <end position="235"/>
    </location>
</feature>
<evidence type="ECO:0000313" key="15">
    <source>
        <dbReference type="EMBL" id="ORC37222.1"/>
    </source>
</evidence>
<comment type="similarity">
    <text evidence="2 10 11">Belongs to the TRAFAC class translation factor GTPase superfamily. Classic translation factor GTPase family. IF-2 subfamily.</text>
</comment>
<feature type="compositionally biased region" description="Basic residues" evidence="13">
    <location>
        <begin position="9"/>
        <end position="19"/>
    </location>
</feature>
<dbReference type="InterPro" id="IPR004161">
    <property type="entry name" value="EFTu-like_2"/>
</dbReference>
<feature type="binding site" evidence="10">
    <location>
        <begin position="396"/>
        <end position="400"/>
    </location>
    <ligand>
        <name>GTP</name>
        <dbReference type="ChEBI" id="CHEBI:37565"/>
    </ligand>
</feature>
<feature type="binding site" evidence="10">
    <location>
        <begin position="348"/>
        <end position="355"/>
    </location>
    <ligand>
        <name>GTP</name>
        <dbReference type="ChEBI" id="CHEBI:37565"/>
    </ligand>
</feature>
<dbReference type="InterPro" id="IPR036925">
    <property type="entry name" value="TIF_IF2_dom3_sf"/>
</dbReference>
<evidence type="ECO:0000256" key="12">
    <source>
        <dbReference type="RuleBase" id="RU000645"/>
    </source>
</evidence>
<keyword evidence="7 10" id="KW-0648">Protein biosynthesis</keyword>
<dbReference type="InterPro" id="IPR023115">
    <property type="entry name" value="TIF_IF2_dom3"/>
</dbReference>
<feature type="compositionally biased region" description="Basic and acidic residues" evidence="13">
    <location>
        <begin position="146"/>
        <end position="172"/>
    </location>
</feature>
<dbReference type="InterPro" id="IPR005225">
    <property type="entry name" value="Small_GTP-bd"/>
</dbReference>
<dbReference type="InterPro" id="IPR009000">
    <property type="entry name" value="Transl_B-barrel_sf"/>
</dbReference>
<dbReference type="InterPro" id="IPR000178">
    <property type="entry name" value="TF_IF2_bacterial-like"/>
</dbReference>
<gene>
    <name evidence="10" type="primary">infB</name>
    <name evidence="15" type="ORF">B4O97_03265</name>
</gene>
<dbReference type="EMBL" id="MWQY01000003">
    <property type="protein sequence ID" value="ORC37222.1"/>
    <property type="molecule type" value="Genomic_DNA"/>
</dbReference>
<feature type="domain" description="Tr-type G" evidence="14">
    <location>
        <begin position="339"/>
        <end position="510"/>
    </location>
</feature>
<dbReference type="Pfam" id="PF04760">
    <property type="entry name" value="IF2_N"/>
    <property type="match status" value="1"/>
</dbReference>
<dbReference type="NCBIfam" id="TIGR00487">
    <property type="entry name" value="IF-2"/>
    <property type="match status" value="1"/>
</dbReference>
<comment type="subcellular location">
    <subcellularLocation>
        <location evidence="1 10 12">Cytoplasm</location>
    </subcellularLocation>
</comment>
<evidence type="ECO:0000256" key="13">
    <source>
        <dbReference type="SAM" id="MobiDB-lite"/>
    </source>
</evidence>
<comment type="caution">
    <text evidence="15">The sequence shown here is derived from an EMBL/GenBank/DDBJ whole genome shotgun (WGS) entry which is preliminary data.</text>
</comment>
<dbReference type="NCBIfam" id="TIGR00231">
    <property type="entry name" value="small_GTP"/>
    <property type="match status" value="1"/>
</dbReference>
<feature type="compositionally biased region" description="Basic and acidic residues" evidence="13">
    <location>
        <begin position="96"/>
        <end position="133"/>
    </location>
</feature>
<dbReference type="Gene3D" id="2.40.30.10">
    <property type="entry name" value="Translation factors"/>
    <property type="match status" value="2"/>
</dbReference>
<dbReference type="CDD" id="cd03692">
    <property type="entry name" value="mtIF2_IVc"/>
    <property type="match status" value="1"/>
</dbReference>
<evidence type="ECO:0000256" key="6">
    <source>
        <dbReference type="ARBA" id="ARBA00022741"/>
    </source>
</evidence>
<keyword evidence="16" id="KW-1185">Reference proteome</keyword>
<feature type="compositionally biased region" description="Basic residues" evidence="13">
    <location>
        <begin position="31"/>
        <end position="45"/>
    </location>
</feature>
<dbReference type="Proteomes" id="UP000192343">
    <property type="component" value="Unassembled WGS sequence"/>
</dbReference>
<dbReference type="Pfam" id="PF00009">
    <property type="entry name" value="GTP_EFTU"/>
    <property type="match status" value="1"/>
</dbReference>
<dbReference type="RefSeq" id="WP_083048288.1">
    <property type="nucleotide sequence ID" value="NZ_CAXXQO010000002.1"/>
</dbReference>
<dbReference type="GO" id="GO:0003743">
    <property type="term" value="F:translation initiation factor activity"/>
    <property type="evidence" value="ECO:0007669"/>
    <property type="project" value="UniProtKB-UniRule"/>
</dbReference>
<evidence type="ECO:0000256" key="1">
    <source>
        <dbReference type="ARBA" id="ARBA00004496"/>
    </source>
</evidence>
<dbReference type="PROSITE" id="PS01176">
    <property type="entry name" value="IF2"/>
    <property type="match status" value="1"/>
</dbReference>
<dbReference type="Gene3D" id="3.40.50.10050">
    <property type="entry name" value="Translation initiation factor IF- 2, domain 3"/>
    <property type="match status" value="1"/>
</dbReference>
<evidence type="ECO:0000256" key="2">
    <source>
        <dbReference type="ARBA" id="ARBA00007733"/>
    </source>
</evidence>
<evidence type="ECO:0000256" key="5">
    <source>
        <dbReference type="ARBA" id="ARBA00022540"/>
    </source>
</evidence>